<keyword evidence="3" id="KW-0312">Gluconeogenesis</keyword>
<dbReference type="STRING" id="1802060.A2957_02905"/>
<dbReference type="UniPathway" id="UPA00138"/>
<comment type="subcellular location">
    <subcellularLocation>
        <location evidence="3">Cytoplasm</location>
    </subcellularLocation>
</comment>
<dbReference type="EC" id="5.3.1.1" evidence="3"/>
<dbReference type="GO" id="GO:0004807">
    <property type="term" value="F:triose-phosphate isomerase activity"/>
    <property type="evidence" value="ECO:0007669"/>
    <property type="project" value="UniProtKB-EC"/>
</dbReference>
<sequence>MKYVIANWKANKDIDSAIQWIQSFRSYDLNKLSKDIEIIICPPYHLISEMKKLTTDLEHVSYGVQNISTFDNGPYTGEVTAASLKGLVTYAIIGHSERRKYLMETNADIEKKVQNAKDNQIIPLFCVRNNDDIIFSGLEFIVFEPPEGISKGDGYGKTASIDSVINMKNSLKLESHHKFIYGASVNPENASSFLNHPEIDGVLPGGASLNPALFYAICLAYRPS</sequence>
<dbReference type="SUPFAM" id="SSF51351">
    <property type="entry name" value="Triosephosphate isomerase (TIM)"/>
    <property type="match status" value="1"/>
</dbReference>
<evidence type="ECO:0000256" key="1">
    <source>
        <dbReference type="ARBA" id="ARBA00007422"/>
    </source>
</evidence>
<dbReference type="PROSITE" id="PS51440">
    <property type="entry name" value="TIM_2"/>
    <property type="match status" value="1"/>
</dbReference>
<keyword evidence="3" id="KW-0324">Glycolysis</keyword>
<dbReference type="GO" id="GO:0006094">
    <property type="term" value="P:gluconeogenesis"/>
    <property type="evidence" value="ECO:0007669"/>
    <property type="project" value="UniProtKB-UniPathway"/>
</dbReference>
<evidence type="ECO:0000313" key="5">
    <source>
        <dbReference type="Proteomes" id="UP000179072"/>
    </source>
</evidence>
<name>A0A1F7IJZ5_9BACT</name>
<comment type="pathway">
    <text evidence="3">Carbohydrate degradation; glycolysis; D-glyceraldehyde 3-phosphate from glycerone phosphate: step 1/1.</text>
</comment>
<dbReference type="Pfam" id="PF00121">
    <property type="entry name" value="TIM"/>
    <property type="match status" value="2"/>
</dbReference>
<keyword evidence="3" id="KW-0963">Cytoplasm</keyword>
<dbReference type="CDD" id="cd00311">
    <property type="entry name" value="TIM"/>
    <property type="match status" value="1"/>
</dbReference>
<dbReference type="GO" id="GO:0019563">
    <property type="term" value="P:glycerol catabolic process"/>
    <property type="evidence" value="ECO:0007669"/>
    <property type="project" value="TreeGrafter"/>
</dbReference>
<dbReference type="InterPro" id="IPR013785">
    <property type="entry name" value="Aldolase_TIM"/>
</dbReference>
<dbReference type="GO" id="GO:0006096">
    <property type="term" value="P:glycolytic process"/>
    <property type="evidence" value="ECO:0007669"/>
    <property type="project" value="UniProtKB-UniPathway"/>
</dbReference>
<dbReference type="PANTHER" id="PTHR21139">
    <property type="entry name" value="TRIOSEPHOSPHATE ISOMERASE"/>
    <property type="match status" value="1"/>
</dbReference>
<comment type="pathway">
    <text evidence="3">Carbohydrate biosynthesis; gluconeogenesis.</text>
</comment>
<dbReference type="Proteomes" id="UP000179072">
    <property type="component" value="Unassembled WGS sequence"/>
</dbReference>
<evidence type="ECO:0000256" key="3">
    <source>
        <dbReference type="RuleBase" id="RU363013"/>
    </source>
</evidence>
<dbReference type="AlphaFoldDB" id="A0A1F7IJZ5"/>
<dbReference type="GO" id="GO:0005829">
    <property type="term" value="C:cytosol"/>
    <property type="evidence" value="ECO:0007669"/>
    <property type="project" value="TreeGrafter"/>
</dbReference>
<evidence type="ECO:0000313" key="4">
    <source>
        <dbReference type="EMBL" id="OGK43674.1"/>
    </source>
</evidence>
<dbReference type="InterPro" id="IPR035990">
    <property type="entry name" value="TIM_sf"/>
</dbReference>
<proteinExistence type="inferred from homology"/>
<reference evidence="4 5" key="1">
    <citation type="journal article" date="2016" name="Nat. Commun.">
        <title>Thousands of microbial genomes shed light on interconnected biogeochemical processes in an aquifer system.</title>
        <authorList>
            <person name="Anantharaman K."/>
            <person name="Brown C.T."/>
            <person name="Hug L.A."/>
            <person name="Sharon I."/>
            <person name="Castelle C.J."/>
            <person name="Probst A.J."/>
            <person name="Thomas B.C."/>
            <person name="Singh A."/>
            <person name="Wilkins M.J."/>
            <person name="Karaoz U."/>
            <person name="Brodie E.L."/>
            <person name="Williams K.H."/>
            <person name="Hubbard S.S."/>
            <person name="Banfield J.F."/>
        </authorList>
    </citation>
    <scope>NUCLEOTIDE SEQUENCE [LARGE SCALE GENOMIC DNA]</scope>
</reference>
<comment type="caution">
    <text evidence="4">The sequence shown here is derived from an EMBL/GenBank/DDBJ whole genome shotgun (WGS) entry which is preliminary data.</text>
</comment>
<dbReference type="GO" id="GO:0046166">
    <property type="term" value="P:glyceraldehyde-3-phosphate biosynthetic process"/>
    <property type="evidence" value="ECO:0007669"/>
    <property type="project" value="TreeGrafter"/>
</dbReference>
<dbReference type="PANTHER" id="PTHR21139:SF42">
    <property type="entry name" value="TRIOSEPHOSPHATE ISOMERASE"/>
    <property type="match status" value="1"/>
</dbReference>
<protein>
    <recommendedName>
        <fullName evidence="3">Triosephosphate isomerase</fullName>
        <ecNumber evidence="3">5.3.1.1</ecNumber>
    </recommendedName>
</protein>
<comment type="similarity">
    <text evidence="1 3">Belongs to the triosephosphate isomerase family.</text>
</comment>
<evidence type="ECO:0000256" key="2">
    <source>
        <dbReference type="ARBA" id="ARBA00023235"/>
    </source>
</evidence>
<dbReference type="EMBL" id="MGAK01000033">
    <property type="protein sequence ID" value="OGK43674.1"/>
    <property type="molecule type" value="Genomic_DNA"/>
</dbReference>
<comment type="subunit">
    <text evidence="3">Homodimer.</text>
</comment>
<dbReference type="UniPathway" id="UPA00109">
    <property type="reaction ID" value="UER00189"/>
</dbReference>
<keyword evidence="2 3" id="KW-0413">Isomerase</keyword>
<gene>
    <name evidence="4" type="ORF">A2957_02905</name>
</gene>
<accession>A0A1F7IJZ5</accession>
<dbReference type="InterPro" id="IPR000652">
    <property type="entry name" value="Triosephosphate_isomerase"/>
</dbReference>
<dbReference type="Gene3D" id="3.20.20.70">
    <property type="entry name" value="Aldolase class I"/>
    <property type="match status" value="2"/>
</dbReference>
<comment type="catalytic activity">
    <reaction evidence="3">
        <text>D-glyceraldehyde 3-phosphate = dihydroxyacetone phosphate</text>
        <dbReference type="Rhea" id="RHEA:18585"/>
        <dbReference type="ChEBI" id="CHEBI:57642"/>
        <dbReference type="ChEBI" id="CHEBI:59776"/>
        <dbReference type="EC" id="5.3.1.1"/>
    </reaction>
</comment>
<organism evidence="4 5">
    <name type="scientific">Candidatus Roizmanbacteria bacterium RIFCSPLOWO2_01_FULL_38_11</name>
    <dbReference type="NCBI Taxonomy" id="1802060"/>
    <lineage>
        <taxon>Bacteria</taxon>
        <taxon>Candidatus Roizmaniibacteriota</taxon>
    </lineage>
</organism>